<evidence type="ECO:0000313" key="10">
    <source>
        <dbReference type="EMBL" id="EST05407.1"/>
    </source>
</evidence>
<name>V5GHC2_KALBG</name>
<evidence type="ECO:0000256" key="6">
    <source>
        <dbReference type="ARBA" id="ARBA00023002"/>
    </source>
</evidence>
<dbReference type="AlphaFoldDB" id="V5GHC2"/>
<dbReference type="OMA" id="CHEGREN"/>
<dbReference type="SMART" id="SM00829">
    <property type="entry name" value="PKS_ER"/>
    <property type="match status" value="1"/>
</dbReference>
<keyword evidence="4 8" id="KW-0479">Metal-binding</keyword>
<feature type="non-terminal residue" evidence="10">
    <location>
        <position position="1"/>
    </location>
</feature>
<dbReference type="SUPFAM" id="SSF51735">
    <property type="entry name" value="NAD(P)-binding Rossmann-fold domains"/>
    <property type="match status" value="1"/>
</dbReference>
<evidence type="ECO:0000259" key="9">
    <source>
        <dbReference type="SMART" id="SM00829"/>
    </source>
</evidence>
<dbReference type="GO" id="GO:0005737">
    <property type="term" value="C:cytoplasm"/>
    <property type="evidence" value="ECO:0007669"/>
    <property type="project" value="TreeGrafter"/>
</dbReference>
<protein>
    <recommendedName>
        <fullName evidence="3">alcohol dehydrogenase</fullName>
        <ecNumber evidence="3">1.1.1.1</ecNumber>
    </recommendedName>
</protein>
<dbReference type="PROSITE" id="PS00059">
    <property type="entry name" value="ADH_ZINC"/>
    <property type="match status" value="1"/>
</dbReference>
<dbReference type="eggNOG" id="KOG0023">
    <property type="taxonomic scope" value="Eukaryota"/>
</dbReference>
<dbReference type="PANTHER" id="PTHR42940">
    <property type="entry name" value="ALCOHOL DEHYDROGENASE 1-RELATED"/>
    <property type="match status" value="1"/>
</dbReference>
<dbReference type="InterPro" id="IPR011032">
    <property type="entry name" value="GroES-like_sf"/>
</dbReference>
<dbReference type="Pfam" id="PF00107">
    <property type="entry name" value="ADH_zinc_N"/>
    <property type="match status" value="1"/>
</dbReference>
<dbReference type="Proteomes" id="UP000019377">
    <property type="component" value="Unassembled WGS sequence"/>
</dbReference>
<dbReference type="InterPro" id="IPR020843">
    <property type="entry name" value="ER"/>
</dbReference>
<dbReference type="GeneID" id="27421245"/>
<dbReference type="InterPro" id="IPR002328">
    <property type="entry name" value="ADH_Zn_CS"/>
</dbReference>
<reference evidence="11" key="1">
    <citation type="journal article" date="2013" name="Genome Announc.">
        <title>Draft genome sequence of Pseudozyma brasiliensis sp. nov. strain GHG001, a high producer of endo-1,4-xylanase isolated from an insect pest of sugarcane.</title>
        <authorList>
            <person name="Oliveira J.V.D.C."/>
            <person name="dos Santos R.A.C."/>
            <person name="Borges T.A."/>
            <person name="Riano-Pachon D.M."/>
            <person name="Goldman G.H."/>
        </authorList>
    </citation>
    <scope>NUCLEOTIDE SEQUENCE [LARGE SCALE GENOMIC DNA]</scope>
    <source>
        <strain evidence="11">GHG001</strain>
    </source>
</reference>
<dbReference type="Gene3D" id="3.40.50.720">
    <property type="entry name" value="NAD(P)-binding Rossmann-like Domain"/>
    <property type="match status" value="1"/>
</dbReference>
<comment type="similarity">
    <text evidence="2 8">Belongs to the zinc-containing alcohol dehydrogenase family.</text>
</comment>
<evidence type="ECO:0000256" key="8">
    <source>
        <dbReference type="RuleBase" id="RU361277"/>
    </source>
</evidence>
<evidence type="ECO:0000313" key="11">
    <source>
        <dbReference type="Proteomes" id="UP000019377"/>
    </source>
</evidence>
<keyword evidence="5 8" id="KW-0862">Zinc</keyword>
<keyword evidence="11" id="KW-1185">Reference proteome</keyword>
<evidence type="ECO:0000256" key="2">
    <source>
        <dbReference type="ARBA" id="ARBA00008072"/>
    </source>
</evidence>
<dbReference type="EMBL" id="KI545891">
    <property type="protein sequence ID" value="EST05407.1"/>
    <property type="molecule type" value="Genomic_DNA"/>
</dbReference>
<evidence type="ECO:0000256" key="7">
    <source>
        <dbReference type="ARBA" id="ARBA00023027"/>
    </source>
</evidence>
<evidence type="ECO:0000256" key="3">
    <source>
        <dbReference type="ARBA" id="ARBA00013190"/>
    </source>
</evidence>
<comment type="cofactor">
    <cofactor evidence="1 8">
        <name>Zn(2+)</name>
        <dbReference type="ChEBI" id="CHEBI:29105"/>
    </cofactor>
</comment>
<keyword evidence="6" id="KW-0560">Oxidoreductase</keyword>
<feature type="domain" description="Enoyl reductase (ER)" evidence="9">
    <location>
        <begin position="91"/>
        <end position="425"/>
    </location>
</feature>
<proteinExistence type="inferred from homology"/>
<evidence type="ECO:0000256" key="4">
    <source>
        <dbReference type="ARBA" id="ARBA00022723"/>
    </source>
</evidence>
<dbReference type="Gene3D" id="3.90.180.10">
    <property type="entry name" value="Medium-chain alcohol dehydrogenases, catalytic domain"/>
    <property type="match status" value="1"/>
</dbReference>
<dbReference type="FunFam" id="3.40.50.720:FF:000039">
    <property type="entry name" value="Alcohol dehydrogenase AdhP"/>
    <property type="match status" value="1"/>
</dbReference>
<dbReference type="Pfam" id="PF08240">
    <property type="entry name" value="ADH_N"/>
    <property type="match status" value="1"/>
</dbReference>
<gene>
    <name evidence="10" type="ORF">PSEUBRA_SCAF5g02264</name>
</gene>
<dbReference type="InterPro" id="IPR036291">
    <property type="entry name" value="NAD(P)-bd_dom_sf"/>
</dbReference>
<sequence>LRPRTDLGPRASGSSVREAQRCRATEPCLPEGYLYIDSRVHDYTGSPHLLPLLTTVPSQAKKKSLKMVQDPRETQLDLASANRVAIFYENGGPEKISIKELDNVKQSDLSPGEVLVRILFTGVCHSDLHALQGDWPAPTKLPLIGGHEGAGVVVAVGPGSEDYVQVGDRVGIKWIADACLNCEYCRLSHEINCPQYKPSGYAVDGTFQQYVRHTARYLTKIPDDVALDQAASILCAGVTIYRALKEAHLQPGNWVVIPGSGGGLGHLGVQYAQNAGLRVIGIDTGEDKKKMSLELGCEVFVDFKSTSDVATTIKKATGGIGAHAAVVAAASAAAYELALDYIRPRGTLVIVGMPNSILPLSIFKTVLCTHKIVGSAVGNRQDAHEALEIASRGKVKVHYTLKGLSDLPNVFEDMINGRIAGRIVLDVDK</sequence>
<dbReference type="STRING" id="1365824.V5GHC2"/>
<dbReference type="OrthoDB" id="1879366at2759"/>
<keyword evidence="7" id="KW-0520">NAD</keyword>
<dbReference type="InterPro" id="IPR013154">
    <property type="entry name" value="ADH-like_N"/>
</dbReference>
<accession>V5GHC2</accession>
<dbReference type="CDD" id="cd08297">
    <property type="entry name" value="CAD3"/>
    <property type="match status" value="1"/>
</dbReference>
<dbReference type="SUPFAM" id="SSF50129">
    <property type="entry name" value="GroES-like"/>
    <property type="match status" value="1"/>
</dbReference>
<dbReference type="HOGENOM" id="CLU_026673_20_1_1"/>
<dbReference type="EC" id="1.1.1.1" evidence="3"/>
<organism evidence="10 11">
    <name type="scientific">Kalmanozyma brasiliensis (strain GHG001)</name>
    <name type="common">Yeast</name>
    <name type="synonym">Pseudozyma brasiliensis</name>
    <dbReference type="NCBI Taxonomy" id="1365824"/>
    <lineage>
        <taxon>Eukaryota</taxon>
        <taxon>Fungi</taxon>
        <taxon>Dikarya</taxon>
        <taxon>Basidiomycota</taxon>
        <taxon>Ustilaginomycotina</taxon>
        <taxon>Ustilaginomycetes</taxon>
        <taxon>Ustilaginales</taxon>
        <taxon>Ustilaginaceae</taxon>
        <taxon>Kalmanozyma</taxon>
    </lineage>
</organism>
<dbReference type="PANTHER" id="PTHR42940:SF3">
    <property type="entry name" value="ALCOHOL DEHYDROGENASE 1-RELATED"/>
    <property type="match status" value="1"/>
</dbReference>
<dbReference type="InterPro" id="IPR013149">
    <property type="entry name" value="ADH-like_C"/>
</dbReference>
<dbReference type="GO" id="GO:0008270">
    <property type="term" value="F:zinc ion binding"/>
    <property type="evidence" value="ECO:0007669"/>
    <property type="project" value="InterPro"/>
</dbReference>
<evidence type="ECO:0000256" key="1">
    <source>
        <dbReference type="ARBA" id="ARBA00001947"/>
    </source>
</evidence>
<dbReference type="GO" id="GO:0004022">
    <property type="term" value="F:alcohol dehydrogenase (NAD+) activity"/>
    <property type="evidence" value="ECO:0007669"/>
    <property type="project" value="UniProtKB-EC"/>
</dbReference>
<evidence type="ECO:0000256" key="5">
    <source>
        <dbReference type="ARBA" id="ARBA00022833"/>
    </source>
</evidence>